<comment type="caution">
    <text evidence="2">The sequence shown here is derived from an EMBL/GenBank/DDBJ whole genome shotgun (WGS) entry which is preliminary data.</text>
</comment>
<dbReference type="InterPro" id="IPR001763">
    <property type="entry name" value="Rhodanese-like_dom"/>
</dbReference>
<dbReference type="PROSITE" id="PS50206">
    <property type="entry name" value="RHODANESE_3"/>
    <property type="match status" value="1"/>
</dbReference>
<dbReference type="OrthoDB" id="9807812at2"/>
<organism evidence="2 3">
    <name type="scientific">Rhodovastum atsumiense</name>
    <dbReference type="NCBI Taxonomy" id="504468"/>
    <lineage>
        <taxon>Bacteria</taxon>
        <taxon>Pseudomonadati</taxon>
        <taxon>Pseudomonadota</taxon>
        <taxon>Alphaproteobacteria</taxon>
        <taxon>Acetobacterales</taxon>
        <taxon>Acetobacteraceae</taxon>
        <taxon>Rhodovastum</taxon>
    </lineage>
</organism>
<dbReference type="PANTHER" id="PTHR44086:SF10">
    <property type="entry name" value="THIOSULFATE SULFURTRANSFERASE_RHODANESE-LIKE DOMAIN-CONTAINING PROTEIN 3"/>
    <property type="match status" value="1"/>
</dbReference>
<evidence type="ECO:0000313" key="2">
    <source>
        <dbReference type="EMBL" id="KAA5609240.1"/>
    </source>
</evidence>
<dbReference type="SUPFAM" id="SSF52821">
    <property type="entry name" value="Rhodanese/Cell cycle control phosphatase"/>
    <property type="match status" value="1"/>
</dbReference>
<dbReference type="Gene3D" id="3.40.250.10">
    <property type="entry name" value="Rhodanese-like domain"/>
    <property type="match status" value="1"/>
</dbReference>
<accession>A0A5M6ILT8</accession>
<dbReference type="InterPro" id="IPR036873">
    <property type="entry name" value="Rhodanese-like_dom_sf"/>
</dbReference>
<keyword evidence="3" id="KW-1185">Reference proteome</keyword>
<dbReference type="SMART" id="SM00450">
    <property type="entry name" value="RHOD"/>
    <property type="match status" value="1"/>
</dbReference>
<evidence type="ECO:0000259" key="1">
    <source>
        <dbReference type="PROSITE" id="PS50206"/>
    </source>
</evidence>
<dbReference type="AlphaFoldDB" id="A0A5M6ILT8"/>
<feature type="domain" description="Rhodanese" evidence="1">
    <location>
        <begin position="18"/>
        <end position="106"/>
    </location>
</feature>
<dbReference type="Proteomes" id="UP000325255">
    <property type="component" value="Unassembled WGS sequence"/>
</dbReference>
<evidence type="ECO:0000313" key="3">
    <source>
        <dbReference type="Proteomes" id="UP000325255"/>
    </source>
</evidence>
<sequence length="115" mass="11915">MSPVPHEMTPVELQEALQRHSIVLVDVREPDEYRDERIPGALLFPLSSFDPAALPVGGGREVVLHCGIGKRSALALARCAAAGVAVTAHLQGGLAAWKQAALPTLSGAAAPAAHP</sequence>
<dbReference type="EMBL" id="VWPK01000055">
    <property type="protein sequence ID" value="KAA5609240.1"/>
    <property type="molecule type" value="Genomic_DNA"/>
</dbReference>
<dbReference type="RefSeq" id="WP_150043992.1">
    <property type="nucleotide sequence ID" value="NZ_OW485601.1"/>
</dbReference>
<reference evidence="2 3" key="1">
    <citation type="submission" date="2019-09" db="EMBL/GenBank/DDBJ databases">
        <title>Genome sequence of Rhodovastum atsumiense, a diverse member of the Acetobacteraceae family of non-sulfur purple photosynthetic bacteria.</title>
        <authorList>
            <person name="Meyer T."/>
            <person name="Kyndt J."/>
        </authorList>
    </citation>
    <scope>NUCLEOTIDE SEQUENCE [LARGE SCALE GENOMIC DNA]</scope>
    <source>
        <strain evidence="2 3">DSM 21279</strain>
    </source>
</reference>
<dbReference type="PANTHER" id="PTHR44086">
    <property type="entry name" value="THIOSULFATE SULFURTRANSFERASE RDL2, MITOCHONDRIAL-RELATED"/>
    <property type="match status" value="1"/>
</dbReference>
<dbReference type="GO" id="GO:0004792">
    <property type="term" value="F:thiosulfate-cyanide sulfurtransferase activity"/>
    <property type="evidence" value="ECO:0007669"/>
    <property type="project" value="TreeGrafter"/>
</dbReference>
<gene>
    <name evidence="2" type="ORF">F1189_25010</name>
</gene>
<protein>
    <submittedName>
        <fullName evidence="2">Rhodanese-like domain-containing protein</fullName>
    </submittedName>
</protein>
<dbReference type="Pfam" id="PF00581">
    <property type="entry name" value="Rhodanese"/>
    <property type="match status" value="1"/>
</dbReference>
<name>A0A5M6ILT8_9PROT</name>
<proteinExistence type="predicted"/>